<dbReference type="PROSITE" id="PS50293">
    <property type="entry name" value="TPR_REGION"/>
    <property type="match status" value="1"/>
</dbReference>
<dbReference type="Pfam" id="PF13181">
    <property type="entry name" value="TPR_8"/>
    <property type="match status" value="3"/>
</dbReference>
<dbReference type="SUPFAM" id="SSF54106">
    <property type="entry name" value="LysM domain"/>
    <property type="match status" value="1"/>
</dbReference>
<feature type="repeat" description="TPR" evidence="3">
    <location>
        <begin position="46"/>
        <end position="79"/>
    </location>
</feature>
<evidence type="ECO:0000256" key="2">
    <source>
        <dbReference type="ARBA" id="ARBA00022803"/>
    </source>
</evidence>
<dbReference type="Pfam" id="PF01476">
    <property type="entry name" value="LysM"/>
    <property type="match status" value="1"/>
</dbReference>
<feature type="non-terminal residue" evidence="5">
    <location>
        <position position="1"/>
    </location>
</feature>
<dbReference type="SMART" id="SM00257">
    <property type="entry name" value="LysM"/>
    <property type="match status" value="1"/>
</dbReference>
<dbReference type="PROSITE" id="PS51782">
    <property type="entry name" value="LYSM"/>
    <property type="match status" value="1"/>
</dbReference>
<protein>
    <submittedName>
        <fullName evidence="5">Tetratricopeptide repeat protein</fullName>
    </submittedName>
</protein>
<evidence type="ECO:0000256" key="3">
    <source>
        <dbReference type="PROSITE-ProRule" id="PRU00339"/>
    </source>
</evidence>
<evidence type="ECO:0000313" key="6">
    <source>
        <dbReference type="Proteomes" id="UP000649604"/>
    </source>
</evidence>
<reference evidence="5" key="1">
    <citation type="submission" date="2019-11" db="EMBL/GenBank/DDBJ databases">
        <title>Microbial mats filling the niche in hypersaline microbial mats.</title>
        <authorList>
            <person name="Wong H.L."/>
            <person name="Macleod F.I."/>
            <person name="White R.A. III"/>
            <person name="Burns B.P."/>
        </authorList>
    </citation>
    <scope>NUCLEOTIDE SEQUENCE</scope>
    <source>
        <strain evidence="5">Rbin_158</strain>
    </source>
</reference>
<proteinExistence type="predicted"/>
<dbReference type="InterPro" id="IPR051685">
    <property type="entry name" value="Ycf3/AcsC/BcsC/TPR_MFPF"/>
</dbReference>
<dbReference type="PROSITE" id="PS50005">
    <property type="entry name" value="TPR"/>
    <property type="match status" value="5"/>
</dbReference>
<feature type="repeat" description="TPR" evidence="3">
    <location>
        <begin position="315"/>
        <end position="348"/>
    </location>
</feature>
<organism evidence="5 6">
    <name type="scientific">candidate division KSB3 bacterium</name>
    <dbReference type="NCBI Taxonomy" id="2044937"/>
    <lineage>
        <taxon>Bacteria</taxon>
        <taxon>candidate division KSB3</taxon>
    </lineage>
</organism>
<evidence type="ECO:0000256" key="1">
    <source>
        <dbReference type="ARBA" id="ARBA00022737"/>
    </source>
</evidence>
<dbReference type="InterPro" id="IPR019734">
    <property type="entry name" value="TPR_rpt"/>
</dbReference>
<evidence type="ECO:0000313" key="5">
    <source>
        <dbReference type="EMBL" id="MBD3324094.1"/>
    </source>
</evidence>
<feature type="domain" description="LysM" evidence="4">
    <location>
        <begin position="95"/>
        <end position="142"/>
    </location>
</feature>
<sequence>LGELYFTQGEYEKSKAEWEQLLQLDPSNAQAKQRLADIEVLTATSDSVFFQRGRSLMNKGLINQAIAEFEKALRVNPASERTQTMLTRLQEIPFTEYTVKKGDTLSSVAAEYTNNPSHYTILADFNAITPGEPLVIGQTIKIPHIAAFKDALSPDSPEKIAADPLDAETRSPVEIVPELPGERSLDEDTLEELNSLFEQGVAAYNAGNYREAILLFREVYARNPEHQEAYDYFVRATTALRRNRLIPEMIPTPEPTPDTTESEVQTLIETGNAQREAGELNEAITTFELALQLEPANPDIMQMLQETRQDLQEAITTHLNQGIKYFNQEALEDAILEWDKVLELDPSHQQAQEYRQRARKMLEALTSSSLE</sequence>
<evidence type="ECO:0000259" key="4">
    <source>
        <dbReference type="PROSITE" id="PS51782"/>
    </source>
</evidence>
<dbReference type="Gene3D" id="3.10.350.10">
    <property type="entry name" value="LysM domain"/>
    <property type="match status" value="1"/>
</dbReference>
<dbReference type="Proteomes" id="UP000649604">
    <property type="component" value="Unassembled WGS sequence"/>
</dbReference>
<dbReference type="Gene3D" id="1.25.40.10">
    <property type="entry name" value="Tetratricopeptide repeat domain"/>
    <property type="match status" value="3"/>
</dbReference>
<gene>
    <name evidence="5" type="ORF">GF339_05885</name>
</gene>
<dbReference type="EMBL" id="WJJP01000183">
    <property type="protein sequence ID" value="MBD3324094.1"/>
    <property type="molecule type" value="Genomic_DNA"/>
</dbReference>
<accession>A0A9D5JU16</accession>
<keyword evidence="2 3" id="KW-0802">TPR repeat</keyword>
<dbReference type="InterPro" id="IPR036779">
    <property type="entry name" value="LysM_dom_sf"/>
</dbReference>
<dbReference type="PANTHER" id="PTHR44943:SF8">
    <property type="entry name" value="TPR REPEAT-CONTAINING PROTEIN MJ0263"/>
    <property type="match status" value="1"/>
</dbReference>
<feature type="repeat" description="TPR" evidence="3">
    <location>
        <begin position="1"/>
        <end position="28"/>
    </location>
</feature>
<dbReference type="CDD" id="cd00118">
    <property type="entry name" value="LysM"/>
    <property type="match status" value="1"/>
</dbReference>
<feature type="repeat" description="TPR" evidence="3">
    <location>
        <begin position="264"/>
        <end position="297"/>
    </location>
</feature>
<dbReference type="AlphaFoldDB" id="A0A9D5JU16"/>
<dbReference type="InterPro" id="IPR018392">
    <property type="entry name" value="LysM"/>
</dbReference>
<name>A0A9D5JU16_9BACT</name>
<dbReference type="Pfam" id="PF13432">
    <property type="entry name" value="TPR_16"/>
    <property type="match status" value="1"/>
</dbReference>
<dbReference type="SMART" id="SM00028">
    <property type="entry name" value="TPR"/>
    <property type="match status" value="5"/>
</dbReference>
<comment type="caution">
    <text evidence="5">The sequence shown here is derived from an EMBL/GenBank/DDBJ whole genome shotgun (WGS) entry which is preliminary data.</text>
</comment>
<dbReference type="PANTHER" id="PTHR44943">
    <property type="entry name" value="CELLULOSE SYNTHASE OPERON PROTEIN C"/>
    <property type="match status" value="1"/>
</dbReference>
<dbReference type="InterPro" id="IPR011990">
    <property type="entry name" value="TPR-like_helical_dom_sf"/>
</dbReference>
<dbReference type="SUPFAM" id="SSF48452">
    <property type="entry name" value="TPR-like"/>
    <property type="match status" value="2"/>
</dbReference>
<feature type="repeat" description="TPR" evidence="3">
    <location>
        <begin position="193"/>
        <end position="226"/>
    </location>
</feature>
<keyword evidence="1" id="KW-0677">Repeat</keyword>